<dbReference type="EMBL" id="UYJE01007638">
    <property type="protein sequence ID" value="VDI56665.1"/>
    <property type="molecule type" value="Genomic_DNA"/>
</dbReference>
<proteinExistence type="predicted"/>
<dbReference type="OrthoDB" id="10449114at2759"/>
<gene>
    <name evidence="1" type="ORF">MGAL_10B014509</name>
</gene>
<reference evidence="1" key="1">
    <citation type="submission" date="2018-11" db="EMBL/GenBank/DDBJ databases">
        <authorList>
            <person name="Alioto T."/>
            <person name="Alioto T."/>
        </authorList>
    </citation>
    <scope>NUCLEOTIDE SEQUENCE</scope>
</reference>
<accession>A0A8B6FZK8</accession>
<keyword evidence="2" id="KW-1185">Reference proteome</keyword>
<evidence type="ECO:0000313" key="1">
    <source>
        <dbReference type="EMBL" id="VDI56665.1"/>
    </source>
</evidence>
<protein>
    <submittedName>
        <fullName evidence="1">Uncharacterized protein</fullName>
    </submittedName>
</protein>
<sequence length="198" mass="22886">MIYSKQTHIYSSSQLFSSLSLGMSAIQREPPLPFSALSPPETKPSELQLMHGHVPMAPPLPCSPPITLPMPPIQPPTPQFTWLEDLYRRPLDFEKMTKDEELKCILSLHRSGFWRPSGTIVDILCLSNGEELRNSKYKDNVWCSALVIKYVRQELSDFQEEWIRVENNAMKWLLSQLCEGQSLEMLLEEAVYPTEYEW</sequence>
<dbReference type="AlphaFoldDB" id="A0A8B6FZK8"/>
<comment type="caution">
    <text evidence="1">The sequence shown here is derived from an EMBL/GenBank/DDBJ whole genome shotgun (WGS) entry which is preliminary data.</text>
</comment>
<dbReference type="Proteomes" id="UP000596742">
    <property type="component" value="Unassembled WGS sequence"/>
</dbReference>
<organism evidence="1 2">
    <name type="scientific">Mytilus galloprovincialis</name>
    <name type="common">Mediterranean mussel</name>
    <dbReference type="NCBI Taxonomy" id="29158"/>
    <lineage>
        <taxon>Eukaryota</taxon>
        <taxon>Metazoa</taxon>
        <taxon>Spiralia</taxon>
        <taxon>Lophotrochozoa</taxon>
        <taxon>Mollusca</taxon>
        <taxon>Bivalvia</taxon>
        <taxon>Autobranchia</taxon>
        <taxon>Pteriomorphia</taxon>
        <taxon>Mytilida</taxon>
        <taxon>Mytiloidea</taxon>
        <taxon>Mytilidae</taxon>
        <taxon>Mytilinae</taxon>
        <taxon>Mytilus</taxon>
    </lineage>
</organism>
<evidence type="ECO:0000313" key="2">
    <source>
        <dbReference type="Proteomes" id="UP000596742"/>
    </source>
</evidence>
<name>A0A8B6FZK8_MYTGA</name>